<dbReference type="SUPFAM" id="SSF50494">
    <property type="entry name" value="Trypsin-like serine proteases"/>
    <property type="match status" value="1"/>
</dbReference>
<dbReference type="EMBL" id="BOMI01000065">
    <property type="protein sequence ID" value="GID74788.1"/>
    <property type="molecule type" value="Genomic_DNA"/>
</dbReference>
<dbReference type="InterPro" id="IPR009003">
    <property type="entry name" value="Peptidase_S1_PA"/>
</dbReference>
<proteinExistence type="predicted"/>
<keyword evidence="5" id="KW-1185">Reference proteome</keyword>
<dbReference type="InterPro" id="IPR001254">
    <property type="entry name" value="Trypsin_dom"/>
</dbReference>
<keyword evidence="1" id="KW-1015">Disulfide bond</keyword>
<feature type="chain" id="PRO_5045479582" description="Peptidase S1 domain-containing protein" evidence="2">
    <location>
        <begin position="33"/>
        <end position="653"/>
    </location>
</feature>
<reference evidence="4 5" key="1">
    <citation type="submission" date="2021-01" db="EMBL/GenBank/DDBJ databases">
        <title>Whole genome shotgun sequence of Actinoplanes deccanensis NBRC 13994.</title>
        <authorList>
            <person name="Komaki H."/>
            <person name="Tamura T."/>
        </authorList>
    </citation>
    <scope>NUCLEOTIDE SEQUENCE [LARGE SCALE GENOMIC DNA]</scope>
    <source>
        <strain evidence="4 5">NBRC 13994</strain>
    </source>
</reference>
<dbReference type="InterPro" id="IPR050430">
    <property type="entry name" value="Peptidase_S1"/>
</dbReference>
<dbReference type="Gene3D" id="2.40.10.10">
    <property type="entry name" value="Trypsin-like serine proteases"/>
    <property type="match status" value="1"/>
</dbReference>
<evidence type="ECO:0000313" key="5">
    <source>
        <dbReference type="Proteomes" id="UP000609879"/>
    </source>
</evidence>
<evidence type="ECO:0000313" key="4">
    <source>
        <dbReference type="EMBL" id="GID74788.1"/>
    </source>
</evidence>
<keyword evidence="2" id="KW-0732">Signal</keyword>
<protein>
    <recommendedName>
        <fullName evidence="3">Peptidase S1 domain-containing protein</fullName>
    </recommendedName>
</protein>
<dbReference type="SMART" id="SM00020">
    <property type="entry name" value="Tryp_SPc"/>
    <property type="match status" value="1"/>
</dbReference>
<gene>
    <name evidence="4" type="ORF">Ade02nite_34290</name>
</gene>
<dbReference type="Pfam" id="PF00089">
    <property type="entry name" value="Trypsin"/>
    <property type="match status" value="1"/>
</dbReference>
<dbReference type="Proteomes" id="UP000609879">
    <property type="component" value="Unassembled WGS sequence"/>
</dbReference>
<sequence length="653" mass="68243">MRAMTHAMRSRLATVAALALGVVGVSVVPASAVTGGNTVPSGQYSYVAHLRATGTDRACTGVLVHPQMVVTDSACVADAQGVVTAGAPKLPTTVTVGRADLAATTGGLVTAATRVIPHPSRPVALVELAARTSVPPATVARAAPAAGDSLVLAGYGRTADEWVPTVLKAGTATVSAVADGTITVTGPTSVCKGDAGGPAFRQAGGAVELVALHHRSNQVGCLAEAQTGTREAVETRLDDLYAWINGNVPSIGSTFEPGDHQPHWRNATGAGMGAGHGGIANVTGVRSGIPPELFLGQDARAHSGQGLLLYSGEDTSTTSSYAYFKAFTYGNVMLRPGSVLSYWIYPQSKSNSYDYADGTNSTCVAMDLVFTDGSTLRDSGLSDQDGRGVHPGNHCNTMALDTWHEIRVELGSKFAGKVLRTVMVGYEQAANVGGFRGWIDDYKITDVVATDKFTTGLQSGQPQPTWTNTLAGGVAPRGGTVNVLPVRDGISGPELFVGTDHLNTGAGNILLYSGRDNSGQTSHAYLKSFQLSQTFGGPTTKLHYRVLPQSKEKSYNFADGTNSKCVALDLIFHDRRTDTLSNLRDSGTVTSNGKTIHPAQQCAALRLDEWNDVTVDLGAVANGKEIVEIDFGYDQPGNTGGFRGFVDDIRISF</sequence>
<dbReference type="InterPro" id="IPR043504">
    <property type="entry name" value="Peptidase_S1_PA_chymotrypsin"/>
</dbReference>
<dbReference type="PANTHER" id="PTHR24276">
    <property type="entry name" value="POLYSERASE-RELATED"/>
    <property type="match status" value="1"/>
</dbReference>
<dbReference type="PROSITE" id="PS50240">
    <property type="entry name" value="TRYPSIN_DOM"/>
    <property type="match status" value="1"/>
</dbReference>
<evidence type="ECO:0000256" key="1">
    <source>
        <dbReference type="ARBA" id="ARBA00023157"/>
    </source>
</evidence>
<organism evidence="4 5">
    <name type="scientific">Paractinoplanes deccanensis</name>
    <dbReference type="NCBI Taxonomy" id="113561"/>
    <lineage>
        <taxon>Bacteria</taxon>
        <taxon>Bacillati</taxon>
        <taxon>Actinomycetota</taxon>
        <taxon>Actinomycetes</taxon>
        <taxon>Micromonosporales</taxon>
        <taxon>Micromonosporaceae</taxon>
        <taxon>Paractinoplanes</taxon>
    </lineage>
</organism>
<comment type="caution">
    <text evidence="4">The sequence shown here is derived from an EMBL/GenBank/DDBJ whole genome shotgun (WGS) entry which is preliminary data.</text>
</comment>
<accession>A0ABQ3Y465</accession>
<evidence type="ECO:0000256" key="2">
    <source>
        <dbReference type="SAM" id="SignalP"/>
    </source>
</evidence>
<dbReference type="PANTHER" id="PTHR24276:SF98">
    <property type="entry name" value="FI18310P1-RELATED"/>
    <property type="match status" value="1"/>
</dbReference>
<evidence type="ECO:0000259" key="3">
    <source>
        <dbReference type="PROSITE" id="PS50240"/>
    </source>
</evidence>
<feature type="signal peptide" evidence="2">
    <location>
        <begin position="1"/>
        <end position="32"/>
    </location>
</feature>
<name>A0ABQ3Y465_9ACTN</name>
<feature type="domain" description="Peptidase S1" evidence="3">
    <location>
        <begin position="33"/>
        <end position="249"/>
    </location>
</feature>